<gene>
    <name evidence="1" type="ORF">A2633_02850</name>
</gene>
<dbReference type="Proteomes" id="UP000177152">
    <property type="component" value="Unassembled WGS sequence"/>
</dbReference>
<sequence>MLGRQKHSKNLMGRHILTKSVRKFLRRKKSEIRRQFFDAAMAEEKIRELVEIMVKERRLKGSGTA</sequence>
<organism evidence="1 2">
    <name type="scientific">Candidatus Sungbacteria bacterium RIFCSPHIGHO2_01_FULL_47_32</name>
    <dbReference type="NCBI Taxonomy" id="1802264"/>
    <lineage>
        <taxon>Bacteria</taxon>
        <taxon>Candidatus Sungiibacteriota</taxon>
    </lineage>
</organism>
<accession>A0A1G2K423</accession>
<evidence type="ECO:0000313" key="1">
    <source>
        <dbReference type="EMBL" id="OGZ94162.1"/>
    </source>
</evidence>
<evidence type="ECO:0000313" key="2">
    <source>
        <dbReference type="Proteomes" id="UP000177152"/>
    </source>
</evidence>
<dbReference type="AlphaFoldDB" id="A0A1G2K423"/>
<comment type="caution">
    <text evidence="1">The sequence shown here is derived from an EMBL/GenBank/DDBJ whole genome shotgun (WGS) entry which is preliminary data.</text>
</comment>
<proteinExistence type="predicted"/>
<dbReference type="EMBL" id="MHQC01000041">
    <property type="protein sequence ID" value="OGZ94162.1"/>
    <property type="molecule type" value="Genomic_DNA"/>
</dbReference>
<reference evidence="1 2" key="1">
    <citation type="journal article" date="2016" name="Nat. Commun.">
        <title>Thousands of microbial genomes shed light on interconnected biogeochemical processes in an aquifer system.</title>
        <authorList>
            <person name="Anantharaman K."/>
            <person name="Brown C.T."/>
            <person name="Hug L.A."/>
            <person name="Sharon I."/>
            <person name="Castelle C.J."/>
            <person name="Probst A.J."/>
            <person name="Thomas B.C."/>
            <person name="Singh A."/>
            <person name="Wilkins M.J."/>
            <person name="Karaoz U."/>
            <person name="Brodie E.L."/>
            <person name="Williams K.H."/>
            <person name="Hubbard S.S."/>
            <person name="Banfield J.F."/>
        </authorList>
    </citation>
    <scope>NUCLEOTIDE SEQUENCE [LARGE SCALE GENOMIC DNA]</scope>
</reference>
<name>A0A1G2K423_9BACT</name>
<protein>
    <submittedName>
        <fullName evidence="1">Uncharacterized protein</fullName>
    </submittedName>
</protein>